<protein>
    <submittedName>
        <fullName evidence="1">Uncharacterized protein</fullName>
    </submittedName>
</protein>
<evidence type="ECO:0000313" key="1">
    <source>
        <dbReference type="EMBL" id="KAF2545978.1"/>
    </source>
</evidence>
<dbReference type="PANTHER" id="PTHR46922">
    <property type="entry name" value="DHHA1 DOMAIN PROTEIN"/>
    <property type="match status" value="1"/>
</dbReference>
<dbReference type="AlphaFoldDB" id="A0A8S9GNZ3"/>
<accession>A0A8S9GNZ3</accession>
<comment type="caution">
    <text evidence="1">The sequence shown here is derived from an EMBL/GenBank/DDBJ whole genome shotgun (WGS) entry which is preliminary data.</text>
</comment>
<gene>
    <name evidence="1" type="ORF">F2Q70_00020498</name>
</gene>
<proteinExistence type="predicted"/>
<dbReference type="EMBL" id="QGKY02001925">
    <property type="protein sequence ID" value="KAF2545978.1"/>
    <property type="molecule type" value="Genomic_DNA"/>
</dbReference>
<reference evidence="1" key="1">
    <citation type="submission" date="2019-12" db="EMBL/GenBank/DDBJ databases">
        <title>Genome sequencing and annotation of Brassica cretica.</title>
        <authorList>
            <person name="Studholme D.J."/>
            <person name="Sarris P.F."/>
        </authorList>
    </citation>
    <scope>NUCLEOTIDE SEQUENCE</scope>
    <source>
        <strain evidence="1">PFS-102/07</strain>
        <tissue evidence="1">Leaf</tissue>
    </source>
</reference>
<sequence length="196" mass="22246">MTTVCKEPVKSASVNMLLKTLKEEGLSSTMQHCYITSRASEDMKLNLLLFKTEEEPEFFLHRLLLLSAQYFSSLSIFHNSFIHCQTSGVNLGVKMVEKKKSVLYHYPCHDCVFAALAAHLYFSANSIPSLFFPNTVYSLITISQLPLHEISHLYLLDFTGPPGFAQQVAFFSNRDQQVYLNSMLMQLRSYCGAINP</sequence>
<name>A0A8S9GNZ3_BRACR</name>
<dbReference type="PANTHER" id="PTHR46922:SF4">
    <property type="entry name" value="DHHA1 DOMAIN PROTEIN"/>
    <property type="match status" value="1"/>
</dbReference>
<organism evidence="1">
    <name type="scientific">Brassica cretica</name>
    <name type="common">Mustard</name>
    <dbReference type="NCBI Taxonomy" id="69181"/>
    <lineage>
        <taxon>Eukaryota</taxon>
        <taxon>Viridiplantae</taxon>
        <taxon>Streptophyta</taxon>
        <taxon>Embryophyta</taxon>
        <taxon>Tracheophyta</taxon>
        <taxon>Spermatophyta</taxon>
        <taxon>Magnoliopsida</taxon>
        <taxon>eudicotyledons</taxon>
        <taxon>Gunneridae</taxon>
        <taxon>Pentapetalae</taxon>
        <taxon>rosids</taxon>
        <taxon>malvids</taxon>
        <taxon>Brassicales</taxon>
        <taxon>Brassicaceae</taxon>
        <taxon>Brassiceae</taxon>
        <taxon>Brassica</taxon>
    </lineage>
</organism>